<proteinExistence type="predicted"/>
<evidence type="ECO:0000256" key="1">
    <source>
        <dbReference type="ARBA" id="ARBA00004651"/>
    </source>
</evidence>
<evidence type="ECO:0000256" key="7">
    <source>
        <dbReference type="SAM" id="Phobius"/>
    </source>
</evidence>
<dbReference type="Pfam" id="PF03631">
    <property type="entry name" value="Virul_fac_BrkB"/>
    <property type="match status" value="1"/>
</dbReference>
<reference evidence="8 9" key="1">
    <citation type="journal article" date="2021" name="ISME Commun">
        <title>Automated analysis of genomic sequences facilitates high-throughput and comprehensive description of bacteria.</title>
        <authorList>
            <person name="Hitch T.C.A."/>
        </authorList>
    </citation>
    <scope>NUCLEOTIDE SEQUENCE [LARGE SCALE GENOMIC DNA]</scope>
    <source>
        <strain evidence="8 9">Sanger_23</strain>
    </source>
</reference>
<keyword evidence="3 7" id="KW-0812">Transmembrane</keyword>
<dbReference type="EMBL" id="JAOQJL010000003">
    <property type="protein sequence ID" value="MCU6764256.1"/>
    <property type="molecule type" value="Genomic_DNA"/>
</dbReference>
<feature type="transmembrane region" description="Helical" evidence="7">
    <location>
        <begin position="34"/>
        <end position="57"/>
    </location>
</feature>
<evidence type="ECO:0000313" key="9">
    <source>
        <dbReference type="Proteomes" id="UP001652409"/>
    </source>
</evidence>
<feature type="transmembrane region" description="Helical" evidence="7">
    <location>
        <begin position="243"/>
        <end position="267"/>
    </location>
</feature>
<evidence type="ECO:0000256" key="5">
    <source>
        <dbReference type="ARBA" id="ARBA00023136"/>
    </source>
</evidence>
<evidence type="ECO:0000256" key="6">
    <source>
        <dbReference type="SAM" id="MobiDB-lite"/>
    </source>
</evidence>
<gene>
    <name evidence="8" type="ORF">OCV61_02375</name>
</gene>
<dbReference type="Proteomes" id="UP001652409">
    <property type="component" value="Unassembled WGS sequence"/>
</dbReference>
<keyword evidence="9" id="KW-1185">Reference proteome</keyword>
<feature type="transmembrane region" description="Helical" evidence="7">
    <location>
        <begin position="173"/>
        <end position="199"/>
    </location>
</feature>
<accession>A0ABT2TPW7</accession>
<comment type="subcellular location">
    <subcellularLocation>
        <location evidence="1">Cell membrane</location>
        <topology evidence="1">Multi-pass membrane protein</topology>
    </subcellularLocation>
</comment>
<keyword evidence="4 7" id="KW-1133">Transmembrane helix</keyword>
<evidence type="ECO:0000313" key="8">
    <source>
        <dbReference type="EMBL" id="MCU6764256.1"/>
    </source>
</evidence>
<protein>
    <submittedName>
        <fullName evidence="8">YihY/virulence factor BrkB family protein</fullName>
    </submittedName>
</protein>
<keyword evidence="2" id="KW-1003">Cell membrane</keyword>
<dbReference type="NCBIfam" id="TIGR00765">
    <property type="entry name" value="yihY_not_rbn"/>
    <property type="match status" value="1"/>
</dbReference>
<evidence type="ECO:0000256" key="4">
    <source>
        <dbReference type="ARBA" id="ARBA00022989"/>
    </source>
</evidence>
<dbReference type="PANTHER" id="PTHR30213">
    <property type="entry name" value="INNER MEMBRANE PROTEIN YHJD"/>
    <property type="match status" value="1"/>
</dbReference>
<evidence type="ECO:0000256" key="3">
    <source>
        <dbReference type="ARBA" id="ARBA00022692"/>
    </source>
</evidence>
<dbReference type="PIRSF" id="PIRSF035875">
    <property type="entry name" value="RNase_BN"/>
    <property type="match status" value="1"/>
</dbReference>
<sequence>MDEKKEKQNIPKLLLGFVERINGDHVGAYAAQAAYFMIMSFIPFLLFLTTLIQYTPLTYNVVSDAIRGFMPDSLQNFVLLIVAEVYNRSIAVVPISALLALWSAGKAMQSLTNGLNTIYHVKETRNWLLNRIYAVLYTLLFGVALIVSLLLLVLGNKIQAASSKYIPVLGKLIGSIIGARTLLVFGVLFLVFLFLYKVLPNRRATMKSQAPGALMIAVGWSVFSFFFSLYFEIFPNISNMYGSLTALIMLMLWLYSCMYLVLCGAEINAYFEKQFRMAQASMREMLNREKAENDDGKEKASSDAGQEEMVVDIEKEKDPS</sequence>
<feature type="compositionally biased region" description="Basic and acidic residues" evidence="6">
    <location>
        <begin position="288"/>
        <end position="301"/>
    </location>
</feature>
<dbReference type="PANTHER" id="PTHR30213:SF0">
    <property type="entry name" value="UPF0761 MEMBRANE PROTEIN YIHY"/>
    <property type="match status" value="1"/>
</dbReference>
<name>A0ABT2TPW7_9FIRM</name>
<organism evidence="8 9">
    <name type="scientific">Blautia ammoniilytica</name>
    <dbReference type="NCBI Taxonomy" id="2981782"/>
    <lineage>
        <taxon>Bacteria</taxon>
        <taxon>Bacillati</taxon>
        <taxon>Bacillota</taxon>
        <taxon>Clostridia</taxon>
        <taxon>Lachnospirales</taxon>
        <taxon>Lachnospiraceae</taxon>
        <taxon>Blautia</taxon>
    </lineage>
</organism>
<feature type="transmembrane region" description="Helical" evidence="7">
    <location>
        <begin position="211"/>
        <end position="231"/>
    </location>
</feature>
<comment type="caution">
    <text evidence="8">The sequence shown here is derived from an EMBL/GenBank/DDBJ whole genome shotgun (WGS) entry which is preliminary data.</text>
</comment>
<dbReference type="RefSeq" id="WP_158420471.1">
    <property type="nucleotide sequence ID" value="NZ_JAOQJL010000003.1"/>
</dbReference>
<evidence type="ECO:0000256" key="2">
    <source>
        <dbReference type="ARBA" id="ARBA00022475"/>
    </source>
</evidence>
<feature type="region of interest" description="Disordered" evidence="6">
    <location>
        <begin position="288"/>
        <end position="320"/>
    </location>
</feature>
<feature type="transmembrane region" description="Helical" evidence="7">
    <location>
        <begin position="77"/>
        <end position="102"/>
    </location>
</feature>
<dbReference type="InterPro" id="IPR017039">
    <property type="entry name" value="Virul_fac_BrkB"/>
</dbReference>
<keyword evidence="5 7" id="KW-0472">Membrane</keyword>
<feature type="transmembrane region" description="Helical" evidence="7">
    <location>
        <begin position="132"/>
        <end position="153"/>
    </location>
</feature>